<dbReference type="AlphaFoldDB" id="A0A9D4ZFL9"/>
<dbReference type="InterPro" id="IPR018253">
    <property type="entry name" value="DnaJ_domain_CS"/>
</dbReference>
<dbReference type="PANTHER" id="PTHR45090:SF4">
    <property type="entry name" value="J DOMAIN-CONTAINING PROTEIN"/>
    <property type="match status" value="1"/>
</dbReference>
<proteinExistence type="predicted"/>
<dbReference type="PROSITE" id="PS50076">
    <property type="entry name" value="DNAJ_2"/>
    <property type="match status" value="1"/>
</dbReference>
<evidence type="ECO:0000313" key="3">
    <source>
        <dbReference type="EMBL" id="KAI5073658.1"/>
    </source>
</evidence>
<dbReference type="InterPro" id="IPR001623">
    <property type="entry name" value="DnaJ_domain"/>
</dbReference>
<dbReference type="InterPro" id="IPR053232">
    <property type="entry name" value="DnaJ_C/III_chloroplastic"/>
</dbReference>
<protein>
    <recommendedName>
        <fullName evidence="2">J domain-containing protein</fullName>
    </recommendedName>
</protein>
<dbReference type="PROSITE" id="PS00636">
    <property type="entry name" value="DNAJ_1"/>
    <property type="match status" value="1"/>
</dbReference>
<accession>A0A9D4ZFL9</accession>
<reference evidence="3" key="1">
    <citation type="submission" date="2021-01" db="EMBL/GenBank/DDBJ databases">
        <title>Adiantum capillus-veneris genome.</title>
        <authorList>
            <person name="Fang Y."/>
            <person name="Liao Q."/>
        </authorList>
    </citation>
    <scope>NUCLEOTIDE SEQUENCE</scope>
    <source>
        <strain evidence="3">H3</strain>
        <tissue evidence="3">Leaf</tissue>
    </source>
</reference>
<feature type="region of interest" description="Disordered" evidence="1">
    <location>
        <begin position="1"/>
        <end position="21"/>
    </location>
</feature>
<dbReference type="Gene3D" id="1.10.287.110">
    <property type="entry name" value="DnaJ domain"/>
    <property type="match status" value="1"/>
</dbReference>
<keyword evidence="4" id="KW-1185">Reference proteome</keyword>
<comment type="caution">
    <text evidence="3">The sequence shown here is derived from an EMBL/GenBank/DDBJ whole genome shotgun (WGS) entry which is preliminary data.</text>
</comment>
<dbReference type="CDD" id="cd06257">
    <property type="entry name" value="DnaJ"/>
    <property type="match status" value="1"/>
</dbReference>
<dbReference type="PRINTS" id="PR00625">
    <property type="entry name" value="JDOMAIN"/>
</dbReference>
<evidence type="ECO:0000259" key="2">
    <source>
        <dbReference type="PROSITE" id="PS50076"/>
    </source>
</evidence>
<feature type="compositionally biased region" description="Polar residues" evidence="1">
    <location>
        <begin position="1"/>
        <end position="18"/>
    </location>
</feature>
<dbReference type="PANTHER" id="PTHR45090">
    <property type="entry name" value="CHAPERONE PROTEIN DNAJ 20 CHLOROPLASTIC"/>
    <property type="match status" value="1"/>
</dbReference>
<dbReference type="SUPFAM" id="SSF46565">
    <property type="entry name" value="Chaperone J-domain"/>
    <property type="match status" value="1"/>
</dbReference>
<evidence type="ECO:0000256" key="1">
    <source>
        <dbReference type="SAM" id="MobiDB-lite"/>
    </source>
</evidence>
<gene>
    <name evidence="3" type="ORF">GOP47_0011671</name>
</gene>
<feature type="region of interest" description="Disordered" evidence="1">
    <location>
        <begin position="150"/>
        <end position="171"/>
    </location>
</feature>
<sequence length="171" mass="19442">MPLNLQTSKRNPQMQRVSLSPRPRGMAVCAAVGARSRAHTLYDLLELSPDVGISDIKQAYRQLARKYHPDVCPSHQAEESTRRFIEIQQAYETLSDPRLRAIYDHAVAMGRGSAATGRMPWMSSEVENQSTEWKSQWESQLSALRRRSEMKARKADSWSARVRRETGLGDV</sequence>
<dbReference type="GO" id="GO:0009507">
    <property type="term" value="C:chloroplast"/>
    <property type="evidence" value="ECO:0007669"/>
    <property type="project" value="TreeGrafter"/>
</dbReference>
<dbReference type="Pfam" id="PF00226">
    <property type="entry name" value="DnaJ"/>
    <property type="match status" value="1"/>
</dbReference>
<evidence type="ECO:0000313" key="4">
    <source>
        <dbReference type="Proteomes" id="UP000886520"/>
    </source>
</evidence>
<feature type="domain" description="J" evidence="2">
    <location>
        <begin position="40"/>
        <end position="107"/>
    </location>
</feature>
<organism evidence="3 4">
    <name type="scientific">Adiantum capillus-veneris</name>
    <name type="common">Maidenhair fern</name>
    <dbReference type="NCBI Taxonomy" id="13818"/>
    <lineage>
        <taxon>Eukaryota</taxon>
        <taxon>Viridiplantae</taxon>
        <taxon>Streptophyta</taxon>
        <taxon>Embryophyta</taxon>
        <taxon>Tracheophyta</taxon>
        <taxon>Polypodiopsida</taxon>
        <taxon>Polypodiidae</taxon>
        <taxon>Polypodiales</taxon>
        <taxon>Pteridineae</taxon>
        <taxon>Pteridaceae</taxon>
        <taxon>Vittarioideae</taxon>
        <taxon>Adiantum</taxon>
    </lineage>
</organism>
<dbReference type="InterPro" id="IPR036869">
    <property type="entry name" value="J_dom_sf"/>
</dbReference>
<dbReference type="SMART" id="SM00271">
    <property type="entry name" value="DnaJ"/>
    <property type="match status" value="1"/>
</dbReference>
<dbReference type="OrthoDB" id="10250354at2759"/>
<dbReference type="Proteomes" id="UP000886520">
    <property type="component" value="Chromosome 11"/>
</dbReference>
<name>A0A9D4ZFL9_ADICA</name>
<dbReference type="EMBL" id="JABFUD020000011">
    <property type="protein sequence ID" value="KAI5073658.1"/>
    <property type="molecule type" value="Genomic_DNA"/>
</dbReference>